<gene>
    <name evidence="2" type="ORF">Adt_18332</name>
</gene>
<feature type="domain" description="RNase H type-1" evidence="1">
    <location>
        <begin position="1"/>
        <end position="82"/>
    </location>
</feature>
<reference evidence="3" key="1">
    <citation type="submission" date="2024-07" db="EMBL/GenBank/DDBJ databases">
        <title>Two chromosome-level genome assemblies of Korean endemic species Abeliophyllum distichum and Forsythia ovata (Oleaceae).</title>
        <authorList>
            <person name="Jang H."/>
        </authorList>
    </citation>
    <scope>NUCLEOTIDE SEQUENCE [LARGE SCALE GENOMIC DNA]</scope>
</reference>
<dbReference type="AlphaFoldDB" id="A0ABD1TJ35"/>
<dbReference type="PROSITE" id="PS50879">
    <property type="entry name" value="RNASE_H_1"/>
    <property type="match status" value="1"/>
</dbReference>
<dbReference type="InterPro" id="IPR002156">
    <property type="entry name" value="RNaseH_domain"/>
</dbReference>
<dbReference type="PANTHER" id="PTHR48475:SF2">
    <property type="entry name" value="RIBONUCLEASE H"/>
    <property type="match status" value="1"/>
</dbReference>
<dbReference type="Pfam" id="PF13456">
    <property type="entry name" value="RVT_3"/>
    <property type="match status" value="1"/>
</dbReference>
<accession>A0ABD1TJ35</accession>
<dbReference type="PANTHER" id="PTHR48475">
    <property type="entry name" value="RIBONUCLEASE H"/>
    <property type="match status" value="1"/>
</dbReference>
<dbReference type="EMBL" id="JBFOLK010000005">
    <property type="protein sequence ID" value="KAL2512732.1"/>
    <property type="molecule type" value="Genomic_DNA"/>
</dbReference>
<organism evidence="2 3">
    <name type="scientific">Abeliophyllum distichum</name>
    <dbReference type="NCBI Taxonomy" id="126358"/>
    <lineage>
        <taxon>Eukaryota</taxon>
        <taxon>Viridiplantae</taxon>
        <taxon>Streptophyta</taxon>
        <taxon>Embryophyta</taxon>
        <taxon>Tracheophyta</taxon>
        <taxon>Spermatophyta</taxon>
        <taxon>Magnoliopsida</taxon>
        <taxon>eudicotyledons</taxon>
        <taxon>Gunneridae</taxon>
        <taxon>Pentapetalae</taxon>
        <taxon>asterids</taxon>
        <taxon>lamiids</taxon>
        <taxon>Lamiales</taxon>
        <taxon>Oleaceae</taxon>
        <taxon>Forsythieae</taxon>
        <taxon>Abeliophyllum</taxon>
    </lineage>
</organism>
<dbReference type="SUPFAM" id="SSF53098">
    <property type="entry name" value="Ribonuclease H-like"/>
    <property type="match status" value="1"/>
</dbReference>
<comment type="caution">
    <text evidence="2">The sequence shown here is derived from an EMBL/GenBank/DDBJ whole genome shotgun (WGS) entry which is preliminary data.</text>
</comment>
<sequence length="120" mass="13757">MAEYEALITGLRFAKGMGILKLLVYSDSQLVVNQINKSYQAKDKRMEEELKSFVTVEVKQIPRKQNSLANTLARLVTSEYIEELENILIERISKAAIDQPKHMLTTAELKPSWMDEITNL</sequence>
<dbReference type="InterPro" id="IPR036397">
    <property type="entry name" value="RNaseH_sf"/>
</dbReference>
<evidence type="ECO:0000259" key="1">
    <source>
        <dbReference type="PROSITE" id="PS50879"/>
    </source>
</evidence>
<dbReference type="Proteomes" id="UP001604336">
    <property type="component" value="Unassembled WGS sequence"/>
</dbReference>
<dbReference type="Gene3D" id="3.30.420.10">
    <property type="entry name" value="Ribonuclease H-like superfamily/Ribonuclease H"/>
    <property type="match status" value="1"/>
</dbReference>
<evidence type="ECO:0000313" key="3">
    <source>
        <dbReference type="Proteomes" id="UP001604336"/>
    </source>
</evidence>
<protein>
    <recommendedName>
        <fullName evidence="1">RNase H type-1 domain-containing protein</fullName>
    </recommendedName>
</protein>
<evidence type="ECO:0000313" key="2">
    <source>
        <dbReference type="EMBL" id="KAL2512732.1"/>
    </source>
</evidence>
<proteinExistence type="predicted"/>
<name>A0ABD1TJ35_9LAMI</name>
<dbReference type="InterPro" id="IPR012337">
    <property type="entry name" value="RNaseH-like_sf"/>
</dbReference>
<keyword evidence="3" id="KW-1185">Reference proteome</keyword>